<keyword evidence="1" id="KW-1133">Transmembrane helix</keyword>
<sequence length="115" mass="12135">MPPQDACQVIIGHPPAIIPPSAIITSKFACIRCIFRPITPSLILSLFLLAASPFFFKHPPQPHSAAQLPVAAPAAVAAPAPPASRAEIPFRSSHAAALAEKEANKSCERVVLARQ</sequence>
<keyword evidence="1" id="KW-0472">Membrane</keyword>
<reference evidence="2 3" key="1">
    <citation type="journal article" date="2016" name="Nat. Commun.">
        <title>Ectomycorrhizal ecology is imprinted in the genome of the dominant symbiotic fungus Cenococcum geophilum.</title>
        <authorList>
            <consortium name="DOE Joint Genome Institute"/>
            <person name="Peter M."/>
            <person name="Kohler A."/>
            <person name="Ohm R.A."/>
            <person name="Kuo A."/>
            <person name="Krutzmann J."/>
            <person name="Morin E."/>
            <person name="Arend M."/>
            <person name="Barry K.W."/>
            <person name="Binder M."/>
            <person name="Choi C."/>
            <person name="Clum A."/>
            <person name="Copeland A."/>
            <person name="Grisel N."/>
            <person name="Haridas S."/>
            <person name="Kipfer T."/>
            <person name="LaButti K."/>
            <person name="Lindquist E."/>
            <person name="Lipzen A."/>
            <person name="Maire R."/>
            <person name="Meier B."/>
            <person name="Mihaltcheva S."/>
            <person name="Molinier V."/>
            <person name="Murat C."/>
            <person name="Poggeler S."/>
            <person name="Quandt C.A."/>
            <person name="Sperisen C."/>
            <person name="Tritt A."/>
            <person name="Tisserant E."/>
            <person name="Crous P.W."/>
            <person name="Henrissat B."/>
            <person name="Nehls U."/>
            <person name="Egli S."/>
            <person name="Spatafora J.W."/>
            <person name="Grigoriev I.V."/>
            <person name="Martin F.M."/>
        </authorList>
    </citation>
    <scope>NUCLEOTIDE SEQUENCE [LARGE SCALE GENOMIC DNA]</scope>
    <source>
        <strain evidence="2 3">CBS 459.81</strain>
    </source>
</reference>
<keyword evidence="1" id="KW-0812">Transmembrane</keyword>
<organism evidence="2 3">
    <name type="scientific">Lepidopterella palustris CBS 459.81</name>
    <dbReference type="NCBI Taxonomy" id="1314670"/>
    <lineage>
        <taxon>Eukaryota</taxon>
        <taxon>Fungi</taxon>
        <taxon>Dikarya</taxon>
        <taxon>Ascomycota</taxon>
        <taxon>Pezizomycotina</taxon>
        <taxon>Dothideomycetes</taxon>
        <taxon>Pleosporomycetidae</taxon>
        <taxon>Mytilinidiales</taxon>
        <taxon>Argynnaceae</taxon>
        <taxon>Lepidopterella</taxon>
    </lineage>
</organism>
<gene>
    <name evidence="2" type="ORF">K432DRAFT_384294</name>
</gene>
<dbReference type="Proteomes" id="UP000250266">
    <property type="component" value="Unassembled WGS sequence"/>
</dbReference>
<evidence type="ECO:0000256" key="1">
    <source>
        <dbReference type="SAM" id="Phobius"/>
    </source>
</evidence>
<accession>A0A8E2E5Y7</accession>
<feature type="transmembrane region" description="Helical" evidence="1">
    <location>
        <begin position="34"/>
        <end position="56"/>
    </location>
</feature>
<evidence type="ECO:0000313" key="2">
    <source>
        <dbReference type="EMBL" id="OCK77918.1"/>
    </source>
</evidence>
<dbReference type="EMBL" id="KV745092">
    <property type="protein sequence ID" value="OCK77918.1"/>
    <property type="molecule type" value="Genomic_DNA"/>
</dbReference>
<proteinExistence type="predicted"/>
<keyword evidence="3" id="KW-1185">Reference proteome</keyword>
<evidence type="ECO:0000313" key="3">
    <source>
        <dbReference type="Proteomes" id="UP000250266"/>
    </source>
</evidence>
<dbReference type="AlphaFoldDB" id="A0A8E2E5Y7"/>
<name>A0A8E2E5Y7_9PEZI</name>
<protein>
    <submittedName>
        <fullName evidence="2">Uncharacterized protein</fullName>
    </submittedName>
</protein>